<dbReference type="EMBL" id="REFO01000010">
    <property type="protein sequence ID" value="RMA97593.1"/>
    <property type="molecule type" value="Genomic_DNA"/>
</dbReference>
<dbReference type="GO" id="GO:0003855">
    <property type="term" value="F:3-dehydroquinate dehydratase activity"/>
    <property type="evidence" value="ECO:0007669"/>
    <property type="project" value="UniProtKB-UniRule"/>
</dbReference>
<comment type="catalytic activity">
    <reaction evidence="1 4">
        <text>3-dehydroquinate = 3-dehydroshikimate + H2O</text>
        <dbReference type="Rhea" id="RHEA:21096"/>
        <dbReference type="ChEBI" id="CHEBI:15377"/>
        <dbReference type="ChEBI" id="CHEBI:16630"/>
        <dbReference type="ChEBI" id="CHEBI:32364"/>
        <dbReference type="EC" id="4.2.1.10"/>
    </reaction>
</comment>
<keyword evidence="3 4" id="KW-0704">Schiff base</keyword>
<keyword evidence="6" id="KW-1185">Reference proteome</keyword>
<proteinExistence type="inferred from homology"/>
<keyword evidence="4" id="KW-0028">Amino-acid biosynthesis</keyword>
<feature type="binding site" evidence="4">
    <location>
        <position position="68"/>
    </location>
    <ligand>
        <name>3-dehydroquinate</name>
        <dbReference type="ChEBI" id="CHEBI:32364"/>
    </ligand>
</feature>
<accession>A0A3M0BJG7</accession>
<dbReference type="CDD" id="cd00502">
    <property type="entry name" value="DHQase_I"/>
    <property type="match status" value="1"/>
</dbReference>
<dbReference type="GO" id="GO:0008652">
    <property type="term" value="P:amino acid biosynthetic process"/>
    <property type="evidence" value="ECO:0007669"/>
    <property type="project" value="UniProtKB-KW"/>
</dbReference>
<dbReference type="InterPro" id="IPR050146">
    <property type="entry name" value="Type-I_3-dehydroquinase"/>
</dbReference>
<comment type="subunit">
    <text evidence="4">Homodimer.</text>
</comment>
<feature type="binding site" evidence="4">
    <location>
        <position position="214"/>
    </location>
    <ligand>
        <name>3-dehydroquinate</name>
        <dbReference type="ChEBI" id="CHEBI:32364"/>
    </ligand>
</feature>
<evidence type="ECO:0000313" key="5">
    <source>
        <dbReference type="EMBL" id="RMA97593.1"/>
    </source>
</evidence>
<dbReference type="InterPro" id="IPR013785">
    <property type="entry name" value="Aldolase_TIM"/>
</dbReference>
<protein>
    <recommendedName>
        <fullName evidence="4">3-dehydroquinate dehydratase</fullName>
        <shortName evidence="4">3-dehydroquinase</shortName>
        <ecNumber evidence="4">4.2.1.10</ecNumber>
    </recommendedName>
    <alternativeName>
        <fullName evidence="4">Type I DHQase</fullName>
    </alternativeName>
    <alternativeName>
        <fullName evidence="4">Type I dehydroquinase</fullName>
        <shortName evidence="4">DHQ1</shortName>
    </alternativeName>
</protein>
<dbReference type="HAMAP" id="MF_00214">
    <property type="entry name" value="AroD"/>
    <property type="match status" value="1"/>
</dbReference>
<keyword evidence="2 4" id="KW-0456">Lyase</keyword>
<dbReference type="Pfam" id="PF01487">
    <property type="entry name" value="DHquinase_I"/>
    <property type="match status" value="1"/>
</dbReference>
<evidence type="ECO:0000256" key="1">
    <source>
        <dbReference type="ARBA" id="ARBA00001864"/>
    </source>
</evidence>
<reference evidence="5 6" key="1">
    <citation type="submission" date="2018-10" db="EMBL/GenBank/DDBJ databases">
        <title>Genomic Encyclopedia of Archaeal and Bacterial Type Strains, Phase II (KMG-II): from individual species to whole genera.</title>
        <authorList>
            <person name="Goeker M."/>
        </authorList>
    </citation>
    <scope>NUCLEOTIDE SEQUENCE [LARGE SCALE GENOMIC DNA]</scope>
    <source>
        <strain evidence="5 6">VM1</strain>
    </source>
</reference>
<evidence type="ECO:0000313" key="6">
    <source>
        <dbReference type="Proteomes" id="UP000280842"/>
    </source>
</evidence>
<name>A0A3M0BJG7_9AQUI</name>
<feature type="active site" description="Schiff-base intermediate with substrate" evidence="4">
    <location>
        <position position="152"/>
    </location>
</feature>
<dbReference type="UniPathway" id="UPA00053">
    <property type="reaction ID" value="UER00086"/>
</dbReference>
<sequence length="234" mass="26549">MLKLGEKPLIAIPVNDKDFEETVNKAKEKGANIIELRIDQFRDRNINYILEKISFIKKLGLYVLATIRSKKEGGTPISDYERERIFKEIAPQVDIIDIELSSEGLREKVIKIAKENNCLALVSYHDFEKTPSKEEIQKIIDKALELGADIIKYAFNVKTKEDVARILCITNKNKDKNIVAIGMGELGRITRVSGFFFGSVITYSYIGVAFAPGQIEIEKLKDELEFYGLLKGDK</sequence>
<dbReference type="GO" id="GO:0009423">
    <property type="term" value="P:chorismate biosynthetic process"/>
    <property type="evidence" value="ECO:0007669"/>
    <property type="project" value="UniProtKB-UniRule"/>
</dbReference>
<dbReference type="PANTHER" id="PTHR43699:SF1">
    <property type="entry name" value="3-DEHYDROQUINATE DEHYDRATASE"/>
    <property type="match status" value="1"/>
</dbReference>
<feature type="binding site" evidence="4">
    <location>
        <begin position="35"/>
        <end position="37"/>
    </location>
    <ligand>
        <name>3-dehydroquinate</name>
        <dbReference type="ChEBI" id="CHEBI:32364"/>
    </ligand>
</feature>
<dbReference type="Proteomes" id="UP000280842">
    <property type="component" value="Unassembled WGS sequence"/>
</dbReference>
<dbReference type="AlphaFoldDB" id="A0A3M0BJG7"/>
<organism evidence="5 6">
    <name type="scientific">Hydrogenothermus marinus</name>
    <dbReference type="NCBI Taxonomy" id="133270"/>
    <lineage>
        <taxon>Bacteria</taxon>
        <taxon>Pseudomonadati</taxon>
        <taxon>Aquificota</taxon>
        <taxon>Aquificia</taxon>
        <taxon>Aquificales</taxon>
        <taxon>Hydrogenothermaceae</taxon>
        <taxon>Hydrogenothermus</taxon>
    </lineage>
</organism>
<evidence type="ECO:0000256" key="3">
    <source>
        <dbReference type="ARBA" id="ARBA00023270"/>
    </source>
</evidence>
<keyword evidence="4" id="KW-0057">Aromatic amino acid biosynthesis</keyword>
<evidence type="ECO:0000256" key="4">
    <source>
        <dbReference type="HAMAP-Rule" id="MF_00214"/>
    </source>
</evidence>
<dbReference type="PANTHER" id="PTHR43699">
    <property type="entry name" value="3-DEHYDROQUINATE DEHYDRATASE"/>
    <property type="match status" value="1"/>
</dbReference>
<comment type="caution">
    <text evidence="5">The sequence shown here is derived from an EMBL/GenBank/DDBJ whole genome shotgun (WGS) entry which is preliminary data.</text>
</comment>
<dbReference type="InterPro" id="IPR001381">
    <property type="entry name" value="DHquinase_I"/>
</dbReference>
<comment type="function">
    <text evidence="4">Involved in the third step of the chorismate pathway, which leads to the biosynthesis of aromatic amino acids. Catalyzes the cis-dehydration of 3-dehydroquinate (DHQ) and introduces the first double bond of the aromatic ring to yield 3-dehydroshikimate.</text>
</comment>
<dbReference type="GO" id="GO:0009073">
    <property type="term" value="P:aromatic amino acid family biosynthetic process"/>
    <property type="evidence" value="ECO:0007669"/>
    <property type="project" value="UniProtKB-KW"/>
</dbReference>
<comment type="caution">
    <text evidence="4">Lacks conserved residue(s) required for the propagation of feature annotation.</text>
</comment>
<dbReference type="NCBIfam" id="TIGR01093">
    <property type="entry name" value="aroD"/>
    <property type="match status" value="1"/>
</dbReference>
<dbReference type="OrthoDB" id="9813659at2"/>
<dbReference type="RefSeq" id="WP_121922371.1">
    <property type="nucleotide sequence ID" value="NZ_REFO01000010.1"/>
</dbReference>
<dbReference type="GO" id="GO:0046279">
    <property type="term" value="P:3,4-dihydroxybenzoate biosynthetic process"/>
    <property type="evidence" value="ECO:0007669"/>
    <property type="project" value="UniProtKB-ARBA"/>
</dbReference>
<dbReference type="SUPFAM" id="SSF51569">
    <property type="entry name" value="Aldolase"/>
    <property type="match status" value="1"/>
</dbReference>
<dbReference type="FunFam" id="3.20.20.70:FF:000047">
    <property type="entry name" value="3-dehydroquinate dehydratase"/>
    <property type="match status" value="1"/>
</dbReference>
<dbReference type="EC" id="4.2.1.10" evidence="4"/>
<dbReference type="Gene3D" id="3.20.20.70">
    <property type="entry name" value="Aldolase class I"/>
    <property type="match status" value="1"/>
</dbReference>
<comment type="similarity">
    <text evidence="4">Belongs to the type-I 3-dehydroquinase family.</text>
</comment>
<evidence type="ECO:0000256" key="2">
    <source>
        <dbReference type="ARBA" id="ARBA00023239"/>
    </source>
</evidence>
<gene>
    <name evidence="4" type="primary">aroD</name>
    <name evidence="5" type="ORF">CLV39_0211</name>
</gene>
<comment type="pathway">
    <text evidence="4">Metabolic intermediate biosynthesis; chorismate biosynthesis; chorismate from D-erythrose 4-phosphate and phosphoenolpyruvate: step 3/7.</text>
</comment>
<feature type="binding site" evidence="4">
    <location>
        <position position="191"/>
    </location>
    <ligand>
        <name>3-dehydroquinate</name>
        <dbReference type="ChEBI" id="CHEBI:32364"/>
    </ligand>
</feature>
<feature type="active site" description="Proton donor/acceptor" evidence="4">
    <location>
        <position position="125"/>
    </location>
</feature>